<dbReference type="PANTHER" id="PTHR43280">
    <property type="entry name" value="ARAC-FAMILY TRANSCRIPTIONAL REGULATOR"/>
    <property type="match status" value="1"/>
</dbReference>
<dbReference type="InterPro" id="IPR018060">
    <property type="entry name" value="HTH_AraC"/>
</dbReference>
<gene>
    <name evidence="5" type="ORF">DSM02_1959</name>
</gene>
<sequence>MSPYSFLEFYIDMQTINSLSEFHRLLSLPPPLHPLVSVVLVSEIHAVDADFWQHFTTDFYTISLKNNIQSKIKYGQQYYDFDKGTMTFIAPKQVQSVEVGESNAFNETIGTGYVLIFHPDFLNKHPLQSTIKNYGYFSYSLNEALHLSHQEEQNIIEIYQKIEKEYQHIDKHTQDIILSQIDLLLNYCNRFYERQFITRKTLNNDLLSKMEQLLKDYFDTAETLKRGVPTVEYLANQLNYSANYLSDMLRFLTGQSAQQHIHEKLIENAKEKLLTTNLSVSEIAYELGFEQPQSFNRLFKKKTEMSPIEFRHSFN</sequence>
<dbReference type="Proteomes" id="UP000289859">
    <property type="component" value="Unassembled WGS sequence"/>
</dbReference>
<evidence type="ECO:0000313" key="6">
    <source>
        <dbReference type="Proteomes" id="UP000289859"/>
    </source>
</evidence>
<dbReference type="PRINTS" id="PR00032">
    <property type="entry name" value="HTHARAC"/>
</dbReference>
<dbReference type="Gene3D" id="1.10.10.60">
    <property type="entry name" value="Homeodomain-like"/>
    <property type="match status" value="1"/>
</dbReference>
<evidence type="ECO:0000256" key="2">
    <source>
        <dbReference type="ARBA" id="ARBA00023125"/>
    </source>
</evidence>
<evidence type="ECO:0000256" key="3">
    <source>
        <dbReference type="ARBA" id="ARBA00023163"/>
    </source>
</evidence>
<name>A0A4Q0P533_9FLAO</name>
<evidence type="ECO:0000259" key="4">
    <source>
        <dbReference type="PROSITE" id="PS01124"/>
    </source>
</evidence>
<keyword evidence="3" id="KW-0804">Transcription</keyword>
<comment type="caution">
    <text evidence="5">The sequence shown here is derived from an EMBL/GenBank/DDBJ whole genome shotgun (WGS) entry which is preliminary data.</text>
</comment>
<protein>
    <submittedName>
        <fullName evidence="5">Helix-turn-helix protein</fullName>
    </submittedName>
</protein>
<proteinExistence type="predicted"/>
<evidence type="ECO:0000256" key="1">
    <source>
        <dbReference type="ARBA" id="ARBA00023015"/>
    </source>
</evidence>
<dbReference type="GO" id="GO:0043565">
    <property type="term" value="F:sequence-specific DNA binding"/>
    <property type="evidence" value="ECO:0007669"/>
    <property type="project" value="InterPro"/>
</dbReference>
<dbReference type="SUPFAM" id="SSF46689">
    <property type="entry name" value="Homeodomain-like"/>
    <property type="match status" value="1"/>
</dbReference>
<evidence type="ECO:0000313" key="5">
    <source>
        <dbReference type="EMBL" id="RXG21714.1"/>
    </source>
</evidence>
<dbReference type="PANTHER" id="PTHR43280:SF32">
    <property type="entry name" value="TRANSCRIPTIONAL REGULATORY PROTEIN"/>
    <property type="match status" value="1"/>
</dbReference>
<dbReference type="EMBL" id="QOVK01000007">
    <property type="protein sequence ID" value="RXG21714.1"/>
    <property type="molecule type" value="Genomic_DNA"/>
</dbReference>
<dbReference type="InterPro" id="IPR020449">
    <property type="entry name" value="Tscrpt_reg_AraC-type_HTH"/>
</dbReference>
<dbReference type="AlphaFoldDB" id="A0A4Q0P533"/>
<keyword evidence="2" id="KW-0238">DNA-binding</keyword>
<keyword evidence="1" id="KW-0805">Transcription regulation</keyword>
<reference evidence="5 6" key="1">
    <citation type="submission" date="2018-07" db="EMBL/GenBank/DDBJ databases">
        <title>Leeuwenhoekiella genomics.</title>
        <authorList>
            <person name="Tahon G."/>
            <person name="Willems A."/>
        </authorList>
    </citation>
    <scope>NUCLEOTIDE SEQUENCE [LARGE SCALE GENOMIC DNA]</scope>
    <source>
        <strain evidence="5 6">LMG 29608</strain>
    </source>
</reference>
<dbReference type="Pfam" id="PF12833">
    <property type="entry name" value="HTH_18"/>
    <property type="match status" value="1"/>
</dbReference>
<dbReference type="GO" id="GO:0003700">
    <property type="term" value="F:DNA-binding transcription factor activity"/>
    <property type="evidence" value="ECO:0007669"/>
    <property type="project" value="InterPro"/>
</dbReference>
<dbReference type="InterPro" id="IPR009057">
    <property type="entry name" value="Homeodomain-like_sf"/>
</dbReference>
<dbReference type="SMART" id="SM00342">
    <property type="entry name" value="HTH_ARAC"/>
    <property type="match status" value="1"/>
</dbReference>
<accession>A0A4Q0P533</accession>
<dbReference type="PROSITE" id="PS01124">
    <property type="entry name" value="HTH_ARAC_FAMILY_2"/>
    <property type="match status" value="1"/>
</dbReference>
<organism evidence="5 6">
    <name type="scientific">Leeuwenhoekiella polynyae</name>
    <dbReference type="NCBI Taxonomy" id="1550906"/>
    <lineage>
        <taxon>Bacteria</taxon>
        <taxon>Pseudomonadati</taxon>
        <taxon>Bacteroidota</taxon>
        <taxon>Flavobacteriia</taxon>
        <taxon>Flavobacteriales</taxon>
        <taxon>Flavobacteriaceae</taxon>
        <taxon>Leeuwenhoekiella</taxon>
    </lineage>
</organism>
<feature type="domain" description="HTH araC/xylS-type" evidence="4">
    <location>
        <begin position="208"/>
        <end position="313"/>
    </location>
</feature>
<keyword evidence="6" id="KW-1185">Reference proteome</keyword>